<dbReference type="EC" id="4.2.1.1" evidence="2"/>
<dbReference type="Proteomes" id="UP000789831">
    <property type="component" value="Unassembled WGS sequence"/>
</dbReference>
<dbReference type="PROSITE" id="PS51144">
    <property type="entry name" value="ALPHA_CA_2"/>
    <property type="match status" value="1"/>
</dbReference>
<comment type="caution">
    <text evidence="8">The sequence shown here is derived from an EMBL/GenBank/DDBJ whole genome shotgun (WGS) entry which is preliminary data.</text>
</comment>
<dbReference type="InterPro" id="IPR036398">
    <property type="entry name" value="CA_dom_sf"/>
</dbReference>
<evidence type="ECO:0000256" key="6">
    <source>
        <dbReference type="ARBA" id="ARBA00048348"/>
    </source>
</evidence>
<evidence type="ECO:0000313" key="8">
    <source>
        <dbReference type="EMBL" id="CAG8589057.1"/>
    </source>
</evidence>
<organism evidence="8 9">
    <name type="scientific">Ambispora gerdemannii</name>
    <dbReference type="NCBI Taxonomy" id="144530"/>
    <lineage>
        <taxon>Eukaryota</taxon>
        <taxon>Fungi</taxon>
        <taxon>Fungi incertae sedis</taxon>
        <taxon>Mucoromycota</taxon>
        <taxon>Glomeromycotina</taxon>
        <taxon>Glomeromycetes</taxon>
        <taxon>Archaeosporales</taxon>
        <taxon>Ambisporaceae</taxon>
        <taxon>Ambispora</taxon>
    </lineage>
</organism>
<reference evidence="8" key="1">
    <citation type="submission" date="2021-06" db="EMBL/GenBank/DDBJ databases">
        <authorList>
            <person name="Kallberg Y."/>
            <person name="Tangrot J."/>
            <person name="Rosling A."/>
        </authorList>
    </citation>
    <scope>NUCLEOTIDE SEQUENCE</scope>
    <source>
        <strain evidence="8">MT106</strain>
    </source>
</reference>
<dbReference type="PANTHER" id="PTHR18952:SF265">
    <property type="entry name" value="CARBONIC ANHYDRASE"/>
    <property type="match status" value="1"/>
</dbReference>
<evidence type="ECO:0000313" key="9">
    <source>
        <dbReference type="Proteomes" id="UP000789831"/>
    </source>
</evidence>
<keyword evidence="5" id="KW-0456">Lyase</keyword>
<dbReference type="SUPFAM" id="SSF51069">
    <property type="entry name" value="Carbonic anhydrase"/>
    <property type="match status" value="1"/>
</dbReference>
<dbReference type="GO" id="GO:0004089">
    <property type="term" value="F:carbonate dehydratase activity"/>
    <property type="evidence" value="ECO:0007669"/>
    <property type="project" value="UniProtKB-EC"/>
</dbReference>
<evidence type="ECO:0000256" key="1">
    <source>
        <dbReference type="ARBA" id="ARBA00010718"/>
    </source>
</evidence>
<evidence type="ECO:0000256" key="4">
    <source>
        <dbReference type="ARBA" id="ARBA00022833"/>
    </source>
</evidence>
<keyword evidence="9" id="KW-1185">Reference proteome</keyword>
<sequence length="271" mass="30198">MENLPSFYNDKEQNGRVAGINAESEGEFGYSAYDGPLSDNKLWNAPLCKNGKQQSPINIDAVLFGNSVINATSFVNNLQHGYKLNVLNEGATVRYTSPDQSLFNFKMIRNGVEYRLDNFHFHTPSEHRINNRHSDTEVHFVFKTDESENADVAVAAFLLNVSDEPNATFDQILVPALVPKEKDESLTIFGPSLGEFFDKNFENHNVHQYVGSLTTPECAEGLKWHVSGVVQPILLKNFLNLRSIMGFNARPVQARPDFAGQAVGASNGHKH</sequence>
<name>A0A9N9G8P5_9GLOM</name>
<dbReference type="EMBL" id="CAJVPL010001828">
    <property type="protein sequence ID" value="CAG8589057.1"/>
    <property type="molecule type" value="Genomic_DNA"/>
</dbReference>
<keyword evidence="3" id="KW-0479">Metal-binding</keyword>
<evidence type="ECO:0000256" key="5">
    <source>
        <dbReference type="ARBA" id="ARBA00023239"/>
    </source>
</evidence>
<keyword evidence="4" id="KW-0862">Zinc</keyword>
<dbReference type="CDD" id="cd03124">
    <property type="entry name" value="alpha_CA_prokaryotic_like"/>
    <property type="match status" value="1"/>
</dbReference>
<comment type="similarity">
    <text evidence="1">Belongs to the alpha-carbonic anhydrase family.</text>
</comment>
<protein>
    <recommendedName>
        <fullName evidence="2">carbonic anhydrase</fullName>
        <ecNumber evidence="2">4.2.1.1</ecNumber>
    </recommendedName>
</protein>
<dbReference type="Pfam" id="PF00194">
    <property type="entry name" value="Carb_anhydrase"/>
    <property type="match status" value="1"/>
</dbReference>
<dbReference type="OrthoDB" id="429145at2759"/>
<dbReference type="AlphaFoldDB" id="A0A9N9G8P5"/>
<dbReference type="Gene3D" id="3.10.200.10">
    <property type="entry name" value="Alpha carbonic anhydrase"/>
    <property type="match status" value="1"/>
</dbReference>
<dbReference type="PANTHER" id="PTHR18952">
    <property type="entry name" value="CARBONIC ANHYDRASE"/>
    <property type="match status" value="1"/>
</dbReference>
<accession>A0A9N9G8P5</accession>
<gene>
    <name evidence="8" type="ORF">AGERDE_LOCUS8512</name>
</gene>
<comment type="catalytic activity">
    <reaction evidence="6">
        <text>hydrogencarbonate + H(+) = CO2 + H2O</text>
        <dbReference type="Rhea" id="RHEA:10748"/>
        <dbReference type="ChEBI" id="CHEBI:15377"/>
        <dbReference type="ChEBI" id="CHEBI:15378"/>
        <dbReference type="ChEBI" id="CHEBI:16526"/>
        <dbReference type="ChEBI" id="CHEBI:17544"/>
        <dbReference type="EC" id="4.2.1.1"/>
    </reaction>
</comment>
<evidence type="ECO:0000256" key="3">
    <source>
        <dbReference type="ARBA" id="ARBA00022723"/>
    </source>
</evidence>
<dbReference type="GO" id="GO:0008270">
    <property type="term" value="F:zinc ion binding"/>
    <property type="evidence" value="ECO:0007669"/>
    <property type="project" value="InterPro"/>
</dbReference>
<dbReference type="InterPro" id="IPR023561">
    <property type="entry name" value="Carbonic_anhydrase_a-class"/>
</dbReference>
<proteinExistence type="inferred from homology"/>
<feature type="domain" description="Alpha-carbonic anhydrase" evidence="7">
    <location>
        <begin position="26"/>
        <end position="267"/>
    </location>
</feature>
<evidence type="ECO:0000256" key="2">
    <source>
        <dbReference type="ARBA" id="ARBA00012925"/>
    </source>
</evidence>
<dbReference type="InterPro" id="IPR001148">
    <property type="entry name" value="CA_dom"/>
</dbReference>
<evidence type="ECO:0000259" key="7">
    <source>
        <dbReference type="PROSITE" id="PS51144"/>
    </source>
</evidence>
<dbReference type="SMART" id="SM01057">
    <property type="entry name" value="Carb_anhydrase"/>
    <property type="match status" value="1"/>
</dbReference>
<dbReference type="InterPro" id="IPR041891">
    <property type="entry name" value="Alpha_CA_prokaryot-like"/>
</dbReference>